<dbReference type="InterPro" id="IPR040596">
    <property type="entry name" value="RNase_II_C_S1"/>
</dbReference>
<sequence length="502" mass="53887">MIHNILGLTPDAQTTDLAQALVALETEFELRTVFPSEVLEEAARAIRDFEFPPTDRRDIEFVTIDPAESTDLDQAVHLSRAADGYLVHYAIADVPGFVSLGGRLDGETRLRGQTVYLPHRRLSLHPESIAEDAGSLLPEKDRSAYLWSFTLDARGVVTDTALERAIVRSRAKLNYVGVQEELDAGTASELLGLLREVGLKRIELERERGGASLRIPAQEVECINGTYVLRASAPLPVEDWNAQISLMTGMEAARLMIDAKVGILRTMPAPLPKDLEVFRLQATTLGASWGTDQPYGEFLRSLDLDDAGQLALMHHAASLFRGATYTVLDGAVPSGLEQAAIGAPYAHTTAPLRRLVDRFSLLVCSYAIRGQDVPAAVREVLPLLPKLMGSSNQLVNKVERAAIDTVEAASLAHRVGERFSAVTLTGTVPGAPGPAAPGSTHSNGTNGTNGANGHKSRGTLQLISPAVTAPFEGAAPAGRHVEVELVTADLTTRTVLFRIVGP</sequence>
<dbReference type="InterPro" id="IPR050180">
    <property type="entry name" value="RNR_Ribonuclease"/>
</dbReference>
<dbReference type="SMART" id="SM00955">
    <property type="entry name" value="RNB"/>
    <property type="match status" value="1"/>
</dbReference>
<protein>
    <submittedName>
        <fullName evidence="3">Exoribonuclease R</fullName>
    </submittedName>
</protein>
<feature type="compositionally biased region" description="Low complexity" evidence="1">
    <location>
        <begin position="436"/>
        <end position="453"/>
    </location>
</feature>
<dbReference type="EMBL" id="JAGIOF010000001">
    <property type="protein sequence ID" value="MBP2386745.1"/>
    <property type="molecule type" value="Genomic_DNA"/>
</dbReference>
<evidence type="ECO:0000256" key="1">
    <source>
        <dbReference type="SAM" id="MobiDB-lite"/>
    </source>
</evidence>
<gene>
    <name evidence="3" type="ORF">JOF47_002256</name>
</gene>
<dbReference type="PANTHER" id="PTHR23355">
    <property type="entry name" value="RIBONUCLEASE"/>
    <property type="match status" value="1"/>
</dbReference>
<name>A0ABS4XE62_9MICC</name>
<reference evidence="3 4" key="1">
    <citation type="submission" date="2021-03" db="EMBL/GenBank/DDBJ databases">
        <title>Sequencing the genomes of 1000 actinobacteria strains.</title>
        <authorList>
            <person name="Klenk H.-P."/>
        </authorList>
    </citation>
    <scope>NUCLEOTIDE SEQUENCE [LARGE SCALE GENOMIC DNA]</scope>
    <source>
        <strain evidence="3 4">DSM 15797</strain>
    </source>
</reference>
<evidence type="ECO:0000313" key="3">
    <source>
        <dbReference type="EMBL" id="MBP2386745.1"/>
    </source>
</evidence>
<dbReference type="Pfam" id="PF18614">
    <property type="entry name" value="RNase_II_C_S1"/>
    <property type="match status" value="1"/>
</dbReference>
<comment type="caution">
    <text evidence="3">The sequence shown here is derived from an EMBL/GenBank/DDBJ whole genome shotgun (WGS) entry which is preliminary data.</text>
</comment>
<dbReference type="Proteomes" id="UP001296993">
    <property type="component" value="Unassembled WGS sequence"/>
</dbReference>
<keyword evidence="4" id="KW-1185">Reference proteome</keyword>
<dbReference type="Pfam" id="PF00773">
    <property type="entry name" value="RNB"/>
    <property type="match status" value="1"/>
</dbReference>
<organism evidence="3 4">
    <name type="scientific">Paeniglutamicibacter kerguelensis</name>
    <dbReference type="NCBI Taxonomy" id="254788"/>
    <lineage>
        <taxon>Bacteria</taxon>
        <taxon>Bacillati</taxon>
        <taxon>Actinomycetota</taxon>
        <taxon>Actinomycetes</taxon>
        <taxon>Micrococcales</taxon>
        <taxon>Micrococcaceae</taxon>
        <taxon>Paeniglutamicibacter</taxon>
    </lineage>
</organism>
<dbReference type="InterPro" id="IPR012340">
    <property type="entry name" value="NA-bd_OB-fold"/>
</dbReference>
<dbReference type="InterPro" id="IPR001900">
    <property type="entry name" value="RNase_II/R"/>
</dbReference>
<evidence type="ECO:0000259" key="2">
    <source>
        <dbReference type="SMART" id="SM00955"/>
    </source>
</evidence>
<dbReference type="PANTHER" id="PTHR23355:SF9">
    <property type="entry name" value="DIS3-LIKE EXONUCLEASE 2"/>
    <property type="match status" value="1"/>
</dbReference>
<dbReference type="RefSeq" id="WP_209997815.1">
    <property type="nucleotide sequence ID" value="NZ_BAAAJY010000002.1"/>
</dbReference>
<accession>A0ABS4XE62</accession>
<feature type="domain" description="RNB" evidence="2">
    <location>
        <begin position="53"/>
        <end position="370"/>
    </location>
</feature>
<feature type="region of interest" description="Disordered" evidence="1">
    <location>
        <begin position="429"/>
        <end position="457"/>
    </location>
</feature>
<evidence type="ECO:0000313" key="4">
    <source>
        <dbReference type="Proteomes" id="UP001296993"/>
    </source>
</evidence>
<dbReference type="SUPFAM" id="SSF50249">
    <property type="entry name" value="Nucleic acid-binding proteins"/>
    <property type="match status" value="1"/>
</dbReference>
<proteinExistence type="predicted"/>